<dbReference type="AlphaFoldDB" id="A0A8X6N6M7"/>
<protein>
    <submittedName>
        <fullName evidence="1">Uncharacterized protein</fullName>
    </submittedName>
</protein>
<comment type="caution">
    <text evidence="1">The sequence shown here is derived from an EMBL/GenBank/DDBJ whole genome shotgun (WGS) entry which is preliminary data.</text>
</comment>
<gene>
    <name evidence="1" type="ORF">NPIL_459401</name>
</gene>
<keyword evidence="2" id="KW-1185">Reference proteome</keyword>
<proteinExistence type="predicted"/>
<dbReference type="Proteomes" id="UP000887013">
    <property type="component" value="Unassembled WGS sequence"/>
</dbReference>
<evidence type="ECO:0000313" key="1">
    <source>
        <dbReference type="EMBL" id="GFS96018.1"/>
    </source>
</evidence>
<accession>A0A8X6N6M7</accession>
<dbReference type="EMBL" id="BMAW01100626">
    <property type="protein sequence ID" value="GFS96018.1"/>
    <property type="molecule type" value="Genomic_DNA"/>
</dbReference>
<evidence type="ECO:0000313" key="2">
    <source>
        <dbReference type="Proteomes" id="UP000887013"/>
    </source>
</evidence>
<organism evidence="1 2">
    <name type="scientific">Nephila pilipes</name>
    <name type="common">Giant wood spider</name>
    <name type="synonym">Nephila maculata</name>
    <dbReference type="NCBI Taxonomy" id="299642"/>
    <lineage>
        <taxon>Eukaryota</taxon>
        <taxon>Metazoa</taxon>
        <taxon>Ecdysozoa</taxon>
        <taxon>Arthropoda</taxon>
        <taxon>Chelicerata</taxon>
        <taxon>Arachnida</taxon>
        <taxon>Araneae</taxon>
        <taxon>Araneomorphae</taxon>
        <taxon>Entelegynae</taxon>
        <taxon>Araneoidea</taxon>
        <taxon>Nephilidae</taxon>
        <taxon>Nephila</taxon>
    </lineage>
</organism>
<name>A0A8X6N6M7_NEPPI</name>
<reference evidence="1" key="1">
    <citation type="submission" date="2020-08" db="EMBL/GenBank/DDBJ databases">
        <title>Multicomponent nature underlies the extraordinary mechanical properties of spider dragline silk.</title>
        <authorList>
            <person name="Kono N."/>
            <person name="Nakamura H."/>
            <person name="Mori M."/>
            <person name="Yoshida Y."/>
            <person name="Ohtoshi R."/>
            <person name="Malay A.D."/>
            <person name="Moran D.A.P."/>
            <person name="Tomita M."/>
            <person name="Numata K."/>
            <person name="Arakawa K."/>
        </authorList>
    </citation>
    <scope>NUCLEOTIDE SEQUENCE</scope>
</reference>
<sequence length="104" mass="11449">MRTRYRGLKTAGRGITGLLLPTPASSTLVLHINLRYGCAFKDILAGTRGFSGTLCARFTFSVRRVNSIMRTHLGRTAERLVSGCYKSLRLSPTGRLCTQGQIMI</sequence>